<dbReference type="AlphaFoldDB" id="A0A8S0Z215"/>
<evidence type="ECO:0000256" key="1">
    <source>
        <dbReference type="ARBA" id="ARBA00001968"/>
    </source>
</evidence>
<sequence length="194" mass="22407">MLKTSCIISEAVISEAVIFTCRAMIYVLRDYIKMPTNTEDWIDIANEFRSLYNFPRWIGCLDGKHIEVTKPEDSGPSYYNYKGYYSIVLMALVNARKEFIMIDVGTNGRTSDGVVLFYTKFWELYEQCKLKLPEPYNDKDTLGNIEACLNRNASSDAKAVRDQFRQYFIDTARLQNVRNAERQANGTMLVSKLI</sequence>
<feature type="domain" description="DDE Tnp4" evidence="3">
    <location>
        <begin position="61"/>
        <end position="124"/>
    </location>
</feature>
<protein>
    <recommendedName>
        <fullName evidence="3">DDE Tnp4 domain-containing protein</fullName>
    </recommendedName>
</protein>
<dbReference type="InterPro" id="IPR027806">
    <property type="entry name" value="HARBI1_dom"/>
</dbReference>
<gene>
    <name evidence="4" type="ORF">APLA_LOCUS2606</name>
</gene>
<dbReference type="GO" id="GO:0046872">
    <property type="term" value="F:metal ion binding"/>
    <property type="evidence" value="ECO:0007669"/>
    <property type="project" value="UniProtKB-KW"/>
</dbReference>
<proteinExistence type="predicted"/>
<accession>A0A8S0Z215</accession>
<evidence type="ECO:0000259" key="3">
    <source>
        <dbReference type="Pfam" id="PF13359"/>
    </source>
</evidence>
<keyword evidence="2" id="KW-0479">Metal-binding</keyword>
<evidence type="ECO:0000313" key="4">
    <source>
        <dbReference type="EMBL" id="CAB3225827.1"/>
    </source>
</evidence>
<organism evidence="4 5">
    <name type="scientific">Arctia plantaginis</name>
    <name type="common">Wood tiger moth</name>
    <name type="synonym">Phalaena plantaginis</name>
    <dbReference type="NCBI Taxonomy" id="874455"/>
    <lineage>
        <taxon>Eukaryota</taxon>
        <taxon>Metazoa</taxon>
        <taxon>Ecdysozoa</taxon>
        <taxon>Arthropoda</taxon>
        <taxon>Hexapoda</taxon>
        <taxon>Insecta</taxon>
        <taxon>Pterygota</taxon>
        <taxon>Neoptera</taxon>
        <taxon>Endopterygota</taxon>
        <taxon>Lepidoptera</taxon>
        <taxon>Glossata</taxon>
        <taxon>Ditrysia</taxon>
        <taxon>Noctuoidea</taxon>
        <taxon>Erebidae</taxon>
        <taxon>Arctiinae</taxon>
        <taxon>Arctia</taxon>
    </lineage>
</organism>
<evidence type="ECO:0000313" key="5">
    <source>
        <dbReference type="Proteomes" id="UP000494106"/>
    </source>
</evidence>
<comment type="cofactor">
    <cofactor evidence="1">
        <name>a divalent metal cation</name>
        <dbReference type="ChEBI" id="CHEBI:60240"/>
    </cofactor>
</comment>
<name>A0A8S0Z215_ARCPL</name>
<keyword evidence="5" id="KW-1185">Reference proteome</keyword>
<dbReference type="OrthoDB" id="6581217at2759"/>
<reference evidence="4 5" key="1">
    <citation type="submission" date="2020-04" db="EMBL/GenBank/DDBJ databases">
        <authorList>
            <person name="Wallbank WR R."/>
            <person name="Pardo Diaz C."/>
            <person name="Kozak K."/>
            <person name="Martin S."/>
            <person name="Jiggins C."/>
            <person name="Moest M."/>
            <person name="Warren A I."/>
            <person name="Byers J.R.P. K."/>
            <person name="Montejo-Kovacevich G."/>
            <person name="Yen C E."/>
        </authorList>
    </citation>
    <scope>NUCLEOTIDE SEQUENCE [LARGE SCALE GENOMIC DNA]</scope>
</reference>
<evidence type="ECO:0000256" key="2">
    <source>
        <dbReference type="ARBA" id="ARBA00022723"/>
    </source>
</evidence>
<dbReference type="Pfam" id="PF13359">
    <property type="entry name" value="DDE_Tnp_4"/>
    <property type="match status" value="1"/>
</dbReference>
<dbReference type="Proteomes" id="UP000494106">
    <property type="component" value="Unassembled WGS sequence"/>
</dbReference>
<comment type="caution">
    <text evidence="4">The sequence shown here is derived from an EMBL/GenBank/DDBJ whole genome shotgun (WGS) entry which is preliminary data.</text>
</comment>
<dbReference type="EMBL" id="CADEBC010000208">
    <property type="protein sequence ID" value="CAB3225827.1"/>
    <property type="molecule type" value="Genomic_DNA"/>
</dbReference>